<proteinExistence type="predicted"/>
<comment type="caution">
    <text evidence="1">The sequence shown here is derived from an EMBL/GenBank/DDBJ whole genome shotgun (WGS) entry which is preliminary data.</text>
</comment>
<dbReference type="AlphaFoldDB" id="A0A0C2D8B0"/>
<gene>
    <name evidence="1" type="ORF">DB30_02498</name>
</gene>
<dbReference type="Proteomes" id="UP000031599">
    <property type="component" value="Unassembled WGS sequence"/>
</dbReference>
<evidence type="ECO:0000313" key="1">
    <source>
        <dbReference type="EMBL" id="KIG17875.1"/>
    </source>
</evidence>
<accession>A0A0C2D8B0</accession>
<protein>
    <submittedName>
        <fullName evidence="1">Uncharacterized protein</fullName>
    </submittedName>
</protein>
<evidence type="ECO:0000313" key="2">
    <source>
        <dbReference type="Proteomes" id="UP000031599"/>
    </source>
</evidence>
<reference evidence="1 2" key="1">
    <citation type="submission" date="2014-12" db="EMBL/GenBank/DDBJ databases">
        <title>Genome assembly of Enhygromyxa salina DSM 15201.</title>
        <authorList>
            <person name="Sharma G."/>
            <person name="Subramanian S."/>
        </authorList>
    </citation>
    <scope>NUCLEOTIDE SEQUENCE [LARGE SCALE GENOMIC DNA]</scope>
    <source>
        <strain evidence="1 2">DSM 15201</strain>
    </source>
</reference>
<name>A0A0C2D8B0_9BACT</name>
<dbReference type="EMBL" id="JMCC02000018">
    <property type="protein sequence ID" value="KIG17875.1"/>
    <property type="molecule type" value="Genomic_DNA"/>
</dbReference>
<organism evidence="1 2">
    <name type="scientific">Enhygromyxa salina</name>
    <dbReference type="NCBI Taxonomy" id="215803"/>
    <lineage>
        <taxon>Bacteria</taxon>
        <taxon>Pseudomonadati</taxon>
        <taxon>Myxococcota</taxon>
        <taxon>Polyangia</taxon>
        <taxon>Nannocystales</taxon>
        <taxon>Nannocystaceae</taxon>
        <taxon>Enhygromyxa</taxon>
    </lineage>
</organism>
<sequence>MSMPLKSIEASFVVPISLREEDRAGVSEEGIPVRFEAL</sequence>